<name>A0A249LGE2_9ACTN</name>
<organism evidence="1 2">
    <name type="scientific">Candidatus Planktophila limnetica</name>
    <dbReference type="NCBI Taxonomy" id="573600"/>
    <lineage>
        <taxon>Bacteria</taxon>
        <taxon>Bacillati</taxon>
        <taxon>Actinomycetota</taxon>
        <taxon>Actinomycetes</taxon>
        <taxon>Candidatus Nanopelagicales</taxon>
        <taxon>Candidatus Nanopelagicaceae</taxon>
        <taxon>Candidatus Planktophila</taxon>
    </lineage>
</organism>
<keyword evidence="2" id="KW-1185">Reference proteome</keyword>
<accession>A0A249LGE2</accession>
<protein>
    <submittedName>
        <fullName evidence="1">Uncharacterized protein</fullName>
    </submittedName>
</protein>
<dbReference type="KEGG" id="plim:PHILAsVB114_06135"/>
<dbReference type="EMBL" id="CP016782">
    <property type="protein sequence ID" value="ASY28181.1"/>
    <property type="molecule type" value="Genomic_DNA"/>
</dbReference>
<dbReference type="Proteomes" id="UP000217221">
    <property type="component" value="Chromosome"/>
</dbReference>
<proteinExistence type="predicted"/>
<reference evidence="1 2" key="1">
    <citation type="submission" date="2016-07" db="EMBL/GenBank/DDBJ databases">
        <title>High microdiversification within the ubiquitous acI lineage of Actinobacteria.</title>
        <authorList>
            <person name="Neuenschwander S.M."/>
            <person name="Salcher M."/>
            <person name="Ghai R."/>
            <person name="Pernthaler J."/>
        </authorList>
    </citation>
    <scope>NUCLEOTIDE SEQUENCE [LARGE SCALE GENOMIC DNA]</scope>
    <source>
        <strain evidence="1">MMS-VB-114</strain>
    </source>
</reference>
<dbReference type="RefSeq" id="WP_095698489.1">
    <property type="nucleotide sequence ID" value="NZ_CP016782.1"/>
</dbReference>
<sequence>MGIFGTKASSEPNIRIIKQGAGSRVLEFSEFMDQEMKKRIKSGVLEWMDKVDIFEAFYIPKRESEGWIPIKGGRNDGDRFKITWQVGNDVIVGAYNDGESTVTERLKKVKK</sequence>
<dbReference type="AlphaFoldDB" id="A0A249LGE2"/>
<gene>
    <name evidence="1" type="ORF">PHILAsVB114_06135</name>
</gene>
<evidence type="ECO:0000313" key="2">
    <source>
        <dbReference type="Proteomes" id="UP000217221"/>
    </source>
</evidence>
<evidence type="ECO:0000313" key="1">
    <source>
        <dbReference type="EMBL" id="ASY28181.1"/>
    </source>
</evidence>